<feature type="repeat" description="WD" evidence="7">
    <location>
        <begin position="521"/>
        <end position="562"/>
    </location>
</feature>
<dbReference type="OrthoDB" id="2421129at2759"/>
<evidence type="ECO:0000313" key="12">
    <source>
        <dbReference type="Proteomes" id="UP000678499"/>
    </source>
</evidence>
<dbReference type="InterPro" id="IPR036910">
    <property type="entry name" value="HMG_box_dom_sf"/>
</dbReference>
<feature type="region of interest" description="Disordered" evidence="9">
    <location>
        <begin position="1207"/>
        <end position="1261"/>
    </location>
</feature>
<dbReference type="Gene3D" id="1.10.30.10">
    <property type="entry name" value="High mobility group box domain"/>
    <property type="match status" value="2"/>
</dbReference>
<evidence type="ECO:0000313" key="11">
    <source>
        <dbReference type="EMBL" id="CAD7279616.1"/>
    </source>
</evidence>
<evidence type="ECO:0000259" key="10">
    <source>
        <dbReference type="PROSITE" id="PS50118"/>
    </source>
</evidence>
<dbReference type="SMART" id="SM00398">
    <property type="entry name" value="HMG"/>
    <property type="match status" value="2"/>
</dbReference>
<dbReference type="InterPro" id="IPR019775">
    <property type="entry name" value="WD40_repeat_CS"/>
</dbReference>
<evidence type="ECO:0000256" key="7">
    <source>
        <dbReference type="PROSITE-ProRule" id="PRU00221"/>
    </source>
</evidence>
<comment type="similarity">
    <text evidence="1">Belongs to the WD repeat WDR48 family.</text>
</comment>
<feature type="domain" description="HMG box" evidence="10">
    <location>
        <begin position="1128"/>
        <end position="1198"/>
    </location>
</feature>
<dbReference type="PANTHER" id="PTHR19862">
    <property type="entry name" value="WD REPEAT-CONTAINING PROTEIN 48"/>
    <property type="match status" value="1"/>
</dbReference>
<feature type="compositionally biased region" description="Polar residues" evidence="9">
    <location>
        <begin position="1352"/>
        <end position="1364"/>
    </location>
</feature>
<reference evidence="11" key="1">
    <citation type="submission" date="2020-11" db="EMBL/GenBank/DDBJ databases">
        <authorList>
            <person name="Tran Van P."/>
        </authorList>
    </citation>
    <scope>NUCLEOTIDE SEQUENCE</scope>
</reference>
<dbReference type="GO" id="GO:0005634">
    <property type="term" value="C:nucleus"/>
    <property type="evidence" value="ECO:0007669"/>
    <property type="project" value="UniProtKB-UniRule"/>
</dbReference>
<accession>A0A7R9BQH5</accession>
<keyword evidence="8" id="KW-0238">DNA-binding</keyword>
<dbReference type="SMART" id="SM00320">
    <property type="entry name" value="WD40"/>
    <property type="match status" value="7"/>
</dbReference>
<dbReference type="PRINTS" id="PR00320">
    <property type="entry name" value="GPROTEINBRPT"/>
</dbReference>
<dbReference type="CDD" id="cd21978">
    <property type="entry name" value="HMG-box_HMGB_rpt1"/>
    <property type="match status" value="1"/>
</dbReference>
<feature type="compositionally biased region" description="Low complexity" evidence="9">
    <location>
        <begin position="938"/>
        <end position="957"/>
    </location>
</feature>
<proteinExistence type="inferred from homology"/>
<feature type="repeat" description="WD" evidence="7">
    <location>
        <begin position="342"/>
        <end position="383"/>
    </location>
</feature>
<dbReference type="GO" id="GO:0000724">
    <property type="term" value="P:double-strand break repair via homologous recombination"/>
    <property type="evidence" value="ECO:0007669"/>
    <property type="project" value="TreeGrafter"/>
</dbReference>
<dbReference type="Pfam" id="PF09011">
    <property type="entry name" value="HMG_box_2"/>
    <property type="match status" value="1"/>
</dbReference>
<dbReference type="FunFam" id="2.130.10.10:FF:000543">
    <property type="entry name" value="WD repeat-containing protein 48 homolog"/>
    <property type="match status" value="1"/>
</dbReference>
<keyword evidence="3 7" id="KW-0853">WD repeat</keyword>
<dbReference type="InterPro" id="IPR051246">
    <property type="entry name" value="WDR48"/>
</dbReference>
<keyword evidence="4" id="KW-0677">Repeat</keyword>
<dbReference type="PROSITE" id="PS50118">
    <property type="entry name" value="HMG_BOX_2"/>
    <property type="match status" value="2"/>
</dbReference>
<dbReference type="Gene3D" id="3.30.1490.40">
    <property type="match status" value="1"/>
</dbReference>
<gene>
    <name evidence="11" type="ORF">NMOB1V02_LOCUS7285</name>
</gene>
<evidence type="ECO:0000256" key="1">
    <source>
        <dbReference type="ARBA" id="ARBA00006917"/>
    </source>
</evidence>
<comment type="function">
    <text evidence="5">Regulatory component of the Usp12-46 deubiquitylase complex. activates deubiquitination by increasing the catalytic turnover without increasing the affinity of deubiquitinating enzymes for the substrate. The complex deubiquitylates the wg/wingless-signaling receptor arr/arrow, which stabilizes the receptor and increases its concentration at the cell surface; this enhances the sensitivity of cells to wg/wingless-signal stimulation. This increases the amplitude and spatial range of the signaling response to the wg/wingless morphogen gradient, facilitating the precise concentration-dependent regulation of its target genes. Together with Wdr20 and Usp12-46 required for wg/wingless-mediated signaling in the wing imaginal disc and for wg/wingless-dependent regulation of intestinal stem cell proliferation.</text>
</comment>
<dbReference type="InterPro" id="IPR001680">
    <property type="entry name" value="WD40_rpt"/>
</dbReference>
<dbReference type="EMBL" id="OA883745">
    <property type="protein sequence ID" value="CAD7279616.1"/>
    <property type="molecule type" value="Genomic_DNA"/>
</dbReference>
<dbReference type="PROSITE" id="PS50082">
    <property type="entry name" value="WD_REPEATS_2"/>
    <property type="match status" value="5"/>
</dbReference>
<evidence type="ECO:0000256" key="8">
    <source>
        <dbReference type="PROSITE-ProRule" id="PRU00267"/>
    </source>
</evidence>
<organism evidence="11">
    <name type="scientific">Notodromas monacha</name>
    <dbReference type="NCBI Taxonomy" id="399045"/>
    <lineage>
        <taxon>Eukaryota</taxon>
        <taxon>Metazoa</taxon>
        <taxon>Ecdysozoa</taxon>
        <taxon>Arthropoda</taxon>
        <taxon>Crustacea</taxon>
        <taxon>Oligostraca</taxon>
        <taxon>Ostracoda</taxon>
        <taxon>Podocopa</taxon>
        <taxon>Podocopida</taxon>
        <taxon>Cypridocopina</taxon>
        <taxon>Cypridoidea</taxon>
        <taxon>Cyprididae</taxon>
        <taxon>Notodromas</taxon>
    </lineage>
</organism>
<dbReference type="PROSITE" id="PS00678">
    <property type="entry name" value="WD_REPEATS_1"/>
    <property type="match status" value="1"/>
</dbReference>
<name>A0A7R9BQH5_9CRUS</name>
<feature type="region of interest" description="Disordered" evidence="9">
    <location>
        <begin position="1341"/>
        <end position="1364"/>
    </location>
</feature>
<feature type="compositionally biased region" description="Acidic residues" evidence="9">
    <location>
        <begin position="68"/>
        <end position="77"/>
    </location>
</feature>
<keyword evidence="12" id="KW-1185">Reference proteome</keyword>
<keyword evidence="8" id="KW-0539">Nucleus</keyword>
<feature type="repeat" description="WD" evidence="7">
    <location>
        <begin position="428"/>
        <end position="469"/>
    </location>
</feature>
<evidence type="ECO:0000256" key="3">
    <source>
        <dbReference type="ARBA" id="ARBA00022574"/>
    </source>
</evidence>
<sequence>MPKSNRFAASAAEGAAAKRLKVLASGDARDFADVNSDVGGTMAKNSLDSDEEDYDSDGPAVGSKYDVDVDSGEEDATIDFDDGVKITPFNMKEELEEGHFDAEGTYHVNKEDEIKDNWLENVDWTRVRKPEKAESSDDEELPEKFDSASCYEQMMKLMEPGETVSAALKRLGGKKTKKKPLTSLERLRRKKLGLPLDEDDPDDSKRAAFITLTGLADSALTNLGFMDVYDETYESLNLKIKKETQTAAVDAVDMFSDEPGPSTVQFSEPSEEEKKAESVKWMYKFDSKPDEILGPLGSAEMSEMLATCGEEHTTVRVRRVDKSEGPWYSAVRVSFVIRDEVEKQHRAGVNSLQFDPCLNRLYSSGRDGIIRIWNCNNNKDPYVSSMEHHTDWVNDIILCCGGKNLISASSDTTVKVWNAHKGFCMSTLRTHKDYVKALAYAKDKEHVASAGLDKAIFLWDVNTLTALTASNNTVTTSSLNGSKDSIYSLAMNQAGTLIAAGSTEKLIRLWDPRTCAKIMKLRGHTDNVRALLINRDGTQILSGSSDGTIRLWSIAQQQCIATVRVHSGGVWTLQSDDNFNSCFSAGKDHCVYYSDLSRTDESVLVCEESAPILKICLMPDRESLWIATSESDIKKWSLKNLKSEDGDDLSGSECPISHGDDDLNGAGMRNGSISSKSRQRGYCPVAEPSWTIAGGSSIRAYHILNDKRHVLTKDTAGNVELFDVLKAVKLSNLGKIDFAEEVRRRNPMVAVPSWFSVDLKTGMLCIHLAQDENDCFSAWVSSREAGIALNDGPDQKVNYGGLLLSALLEHWPRTFMESEEDEKIVLKGNPYFKVPLHTPVIFSEVGGRTLYRLLVRDAGGDTECLLLNETVPHWVLDVVIDRNSPRFHKIPFFLVPHPSSGIKVAKKDRLIANDFIQIRKVMEHVYEKVMPTTGVNMGSLGSASSQQQSSTSGPQYQATNYAGQNGGANGSGDPDEGDAASRTSSPPKNSGDDETSSLAEERIEIFCDGQTDQVTFQEFGSRTNSVAPVVEPSPLKITSVFSENCLFANMFCIRRWTGGKSSLQRIPIRQFVKNIYLNVRLAILERVEAIVIDGSRKRFLERVSKTAFAPMDMMEVENVAPKVEPTKPCEWVSPFKYFVETCREMHLARHPGQPVDVNEIKTKCRERWKTMTDAQKSRFVSMSDKDKVRFDSEMREYNKFAPTVIEDKPPATESESEDLIVPAHETKSNKKVGGKKTNSPKIPKQAVDEKPKKTRAKREEGLPKRAKTAYMFFMNTSRAEFCDHARSVSRDVIKDLGKRWHSLTPEEKIPYENLAEQDKERFKKEMEIYEKKKAEMMVIQNHQPMDEDGDQNNDGNSVNEFGDD</sequence>
<feature type="domain" description="HMG box" evidence="10">
    <location>
        <begin position="1263"/>
        <end position="1330"/>
    </location>
</feature>
<dbReference type="Pfam" id="PF11816">
    <property type="entry name" value="DUF3337"/>
    <property type="match status" value="1"/>
</dbReference>
<evidence type="ECO:0000256" key="6">
    <source>
        <dbReference type="ARBA" id="ARBA00049682"/>
    </source>
</evidence>
<feature type="repeat" description="WD" evidence="7">
    <location>
        <begin position="386"/>
        <end position="427"/>
    </location>
</feature>
<dbReference type="PROSITE" id="PS50294">
    <property type="entry name" value="WD_REPEATS_REGION"/>
    <property type="match status" value="5"/>
</dbReference>
<feature type="DNA-binding region" description="HMG box" evidence="8">
    <location>
        <begin position="1128"/>
        <end position="1198"/>
    </location>
</feature>
<evidence type="ECO:0000256" key="9">
    <source>
        <dbReference type="SAM" id="MobiDB-lite"/>
    </source>
</evidence>
<dbReference type="InterPro" id="IPR021772">
    <property type="entry name" value="WDR48/Bun107"/>
</dbReference>
<dbReference type="InterPro" id="IPR036322">
    <property type="entry name" value="WD40_repeat_dom_sf"/>
</dbReference>
<dbReference type="EMBL" id="CAJPEX010001708">
    <property type="protein sequence ID" value="CAG0919768.1"/>
    <property type="molecule type" value="Genomic_DNA"/>
</dbReference>
<dbReference type="InterPro" id="IPR035445">
    <property type="entry name" value="GYF-like_dom_sf"/>
</dbReference>
<feature type="region of interest" description="Disordered" evidence="9">
    <location>
        <begin position="37"/>
        <end position="77"/>
    </location>
</feature>
<dbReference type="SUPFAM" id="SSF47095">
    <property type="entry name" value="HMG-box"/>
    <property type="match status" value="2"/>
</dbReference>
<dbReference type="GO" id="GO:0003677">
    <property type="term" value="F:DNA binding"/>
    <property type="evidence" value="ECO:0007669"/>
    <property type="project" value="UniProtKB-UniRule"/>
</dbReference>
<feature type="repeat" description="WD" evidence="7">
    <location>
        <begin position="479"/>
        <end position="520"/>
    </location>
</feature>
<protein>
    <recommendedName>
        <fullName evidence="2">WD repeat-containing protein 48 homolog</fullName>
    </recommendedName>
</protein>
<dbReference type="PANTHER" id="PTHR19862:SF14">
    <property type="entry name" value="WD REPEAT-CONTAINING PROTEIN 48"/>
    <property type="match status" value="1"/>
</dbReference>
<dbReference type="SUPFAM" id="SSF50978">
    <property type="entry name" value="WD40 repeat-like"/>
    <property type="match status" value="1"/>
</dbReference>
<dbReference type="InterPro" id="IPR015943">
    <property type="entry name" value="WD40/YVTN_repeat-like_dom_sf"/>
</dbReference>
<dbReference type="CDD" id="cd00200">
    <property type="entry name" value="WD40"/>
    <property type="match status" value="1"/>
</dbReference>
<dbReference type="InterPro" id="IPR009071">
    <property type="entry name" value="HMG_box_dom"/>
</dbReference>
<feature type="DNA-binding region" description="HMG box" evidence="8">
    <location>
        <begin position="1263"/>
        <end position="1330"/>
    </location>
</feature>
<evidence type="ECO:0000256" key="5">
    <source>
        <dbReference type="ARBA" id="ARBA00049607"/>
    </source>
</evidence>
<dbReference type="GO" id="GO:0043130">
    <property type="term" value="F:ubiquitin binding"/>
    <property type="evidence" value="ECO:0007669"/>
    <property type="project" value="TreeGrafter"/>
</dbReference>
<feature type="compositionally biased region" description="Basic and acidic residues" evidence="9">
    <location>
        <begin position="1246"/>
        <end position="1261"/>
    </location>
</feature>
<comment type="subunit">
    <text evidence="6">Catalytic component of the Usp12-46 deubiquitylase complex consisting of Usp12-46, Wdr20 and Uaf1; regulatory subunit that, together wtih Wdr20, stabilizes Usp12-46. The Usp12-46 deubiquitylase complex associates with arr/arrow; the interaction leads to deubiquitination and stabilization of arr/arrow.</text>
</comment>
<dbReference type="Proteomes" id="UP000678499">
    <property type="component" value="Unassembled WGS sequence"/>
</dbReference>
<feature type="region of interest" description="Disordered" evidence="9">
    <location>
        <begin position="937"/>
        <end position="997"/>
    </location>
</feature>
<dbReference type="InterPro" id="IPR020472">
    <property type="entry name" value="WD40_PAC1"/>
</dbReference>
<dbReference type="Pfam" id="PF00400">
    <property type="entry name" value="WD40"/>
    <property type="match status" value="5"/>
</dbReference>
<evidence type="ECO:0000256" key="4">
    <source>
        <dbReference type="ARBA" id="ARBA00022737"/>
    </source>
</evidence>
<evidence type="ECO:0000256" key="2">
    <source>
        <dbReference type="ARBA" id="ARBA00021538"/>
    </source>
</evidence>
<dbReference type="Pfam" id="PF00505">
    <property type="entry name" value="HMG_box"/>
    <property type="match status" value="1"/>
</dbReference>
<dbReference type="Gene3D" id="2.130.10.10">
    <property type="entry name" value="YVTN repeat-like/Quinoprotein amine dehydrogenase"/>
    <property type="match status" value="2"/>
</dbReference>